<organism evidence="8 9">
    <name type="scientific">Chitinophaga lutea</name>
    <dbReference type="NCBI Taxonomy" id="2488634"/>
    <lineage>
        <taxon>Bacteria</taxon>
        <taxon>Pseudomonadati</taxon>
        <taxon>Bacteroidota</taxon>
        <taxon>Chitinophagia</taxon>
        <taxon>Chitinophagales</taxon>
        <taxon>Chitinophagaceae</taxon>
        <taxon>Chitinophaga</taxon>
    </lineage>
</organism>
<dbReference type="InterPro" id="IPR003423">
    <property type="entry name" value="OMP_efflux"/>
</dbReference>
<proteinExistence type="inferred from homology"/>
<dbReference type="Pfam" id="PF02321">
    <property type="entry name" value="OEP"/>
    <property type="match status" value="2"/>
</dbReference>
<comment type="caution">
    <text evidence="8">The sequence shown here is derived from an EMBL/GenBank/DDBJ whole genome shotgun (WGS) entry which is preliminary data.</text>
</comment>
<evidence type="ECO:0000313" key="9">
    <source>
        <dbReference type="Proteomes" id="UP000278351"/>
    </source>
</evidence>
<evidence type="ECO:0000256" key="6">
    <source>
        <dbReference type="ARBA" id="ARBA00023136"/>
    </source>
</evidence>
<accession>A0A3N4Q2M5</accession>
<evidence type="ECO:0000256" key="4">
    <source>
        <dbReference type="ARBA" id="ARBA00022452"/>
    </source>
</evidence>
<keyword evidence="5" id="KW-0812">Transmembrane</keyword>
<keyword evidence="4" id="KW-1134">Transmembrane beta strand</keyword>
<dbReference type="GO" id="GO:1990281">
    <property type="term" value="C:efflux pump complex"/>
    <property type="evidence" value="ECO:0007669"/>
    <property type="project" value="TreeGrafter"/>
</dbReference>
<evidence type="ECO:0000256" key="1">
    <source>
        <dbReference type="ARBA" id="ARBA00004442"/>
    </source>
</evidence>
<keyword evidence="6" id="KW-0472">Membrane</keyword>
<dbReference type="PANTHER" id="PTHR30026:SF20">
    <property type="entry name" value="OUTER MEMBRANE PROTEIN TOLC"/>
    <property type="match status" value="1"/>
</dbReference>
<dbReference type="GO" id="GO:0015288">
    <property type="term" value="F:porin activity"/>
    <property type="evidence" value="ECO:0007669"/>
    <property type="project" value="TreeGrafter"/>
</dbReference>
<comment type="similarity">
    <text evidence="2">Belongs to the outer membrane factor (OMF) (TC 1.B.17) family.</text>
</comment>
<evidence type="ECO:0000256" key="2">
    <source>
        <dbReference type="ARBA" id="ARBA00007613"/>
    </source>
</evidence>
<evidence type="ECO:0000256" key="5">
    <source>
        <dbReference type="ARBA" id="ARBA00022692"/>
    </source>
</evidence>
<keyword evidence="7" id="KW-0998">Cell outer membrane</keyword>
<dbReference type="AlphaFoldDB" id="A0A3N4Q2M5"/>
<dbReference type="PANTHER" id="PTHR30026">
    <property type="entry name" value="OUTER MEMBRANE PROTEIN TOLC"/>
    <property type="match status" value="1"/>
</dbReference>
<dbReference type="Gene3D" id="1.20.1600.10">
    <property type="entry name" value="Outer membrane efflux proteins (OEP)"/>
    <property type="match status" value="1"/>
</dbReference>
<evidence type="ECO:0000256" key="7">
    <source>
        <dbReference type="ARBA" id="ARBA00023237"/>
    </source>
</evidence>
<dbReference type="EMBL" id="RPDH01000001">
    <property type="protein sequence ID" value="RPE13825.1"/>
    <property type="molecule type" value="Genomic_DNA"/>
</dbReference>
<comment type="subcellular location">
    <subcellularLocation>
        <location evidence="1">Cell outer membrane</location>
    </subcellularLocation>
</comment>
<dbReference type="GO" id="GO:0009279">
    <property type="term" value="C:cell outer membrane"/>
    <property type="evidence" value="ECO:0007669"/>
    <property type="project" value="UniProtKB-SubCell"/>
</dbReference>
<dbReference type="GO" id="GO:0015562">
    <property type="term" value="F:efflux transmembrane transporter activity"/>
    <property type="evidence" value="ECO:0007669"/>
    <property type="project" value="InterPro"/>
</dbReference>
<sequence length="519" mass="57766">MMFCLKFVWPRATPNNNLPFIKKARKVLFQLIYFCQDMKLKSAAIASISVMLLFANPRPLAAQDAWSYQRCVDYALAHNLTLQQSVLQKRLAELTLKQNRLSQLPTLNAAMNGGYRFGRSIDPTQNTFVTQSLFNSGFSIDMSADIFGWFTKQNAIAASKYQLYAQNFLLDKARNDMGMNIANAFLQILLANEQVKIGKSQVALSQAQLENTKKLVAAGSVPESNQADMEAQLARDSSTLITAKNSAITTVLQMKALLNLEFTVPFETELPEAALSAPVLNLAETSPEMVFSAALANQPQYKSDEMMVKAADRSLASAKGALYPSLRFGAGAGTSYANTNNEPFGVPRPKVDTVGVVDINGTSYKVVKPGFERPGTRLIPFPDQISNNFGQNVGLTLSIPILNGWRQRGEVERARIEVENRKLTMDVNRLKLRQDVYTAHADAVGALQKYNAAITTERASQKAYDFATKRFEVGLMNSVEYITTQTNLFKAQIDRVSAQYDYIFKVKLLEFYRDQKISL</sequence>
<dbReference type="SUPFAM" id="SSF56954">
    <property type="entry name" value="Outer membrane efflux proteins (OEP)"/>
    <property type="match status" value="1"/>
</dbReference>
<name>A0A3N4Q2M5_9BACT</name>
<keyword evidence="3" id="KW-0813">Transport</keyword>
<gene>
    <name evidence="8" type="ORF">EGT74_10010</name>
</gene>
<dbReference type="Proteomes" id="UP000278351">
    <property type="component" value="Unassembled WGS sequence"/>
</dbReference>
<dbReference type="InterPro" id="IPR051906">
    <property type="entry name" value="TolC-like"/>
</dbReference>
<reference evidence="8 9" key="1">
    <citation type="submission" date="2018-11" db="EMBL/GenBank/DDBJ databases">
        <title>Chitinophaga lutea sp.nov., isolate from arsenic contaminated soil.</title>
        <authorList>
            <person name="Zong Y."/>
        </authorList>
    </citation>
    <scope>NUCLEOTIDE SEQUENCE [LARGE SCALE GENOMIC DNA]</scope>
    <source>
        <strain evidence="8 9">ZY74</strain>
    </source>
</reference>
<keyword evidence="9" id="KW-1185">Reference proteome</keyword>
<evidence type="ECO:0000256" key="3">
    <source>
        <dbReference type="ARBA" id="ARBA00022448"/>
    </source>
</evidence>
<protein>
    <submittedName>
        <fullName evidence="8">TolC family protein</fullName>
    </submittedName>
</protein>
<evidence type="ECO:0000313" key="8">
    <source>
        <dbReference type="EMBL" id="RPE13825.1"/>
    </source>
</evidence>